<accession>A0A0H3AB61</accession>
<dbReference type="Gene3D" id="3.40.50.1010">
    <property type="entry name" value="5'-nuclease"/>
    <property type="match status" value="1"/>
</dbReference>
<dbReference type="SMR" id="A0A0H3AB61"/>
<dbReference type="PROSITE" id="PS51644">
    <property type="entry name" value="HTH_OST"/>
    <property type="match status" value="1"/>
</dbReference>
<dbReference type="InterPro" id="IPR041966">
    <property type="entry name" value="LOTUS-like"/>
</dbReference>
<dbReference type="PANTHER" id="PTHR35811">
    <property type="entry name" value="SLR1870 PROTEIN"/>
    <property type="match status" value="1"/>
</dbReference>
<proteinExistence type="predicted"/>
<dbReference type="InterPro" id="IPR025605">
    <property type="entry name" value="OST-HTH/LOTUS_dom"/>
</dbReference>
<gene>
    <name evidence="2" type="ordered locus">Dvul_2871</name>
</gene>
<organism evidence="2 3">
    <name type="scientific">Nitratidesulfovibrio vulgaris (strain DP4)</name>
    <name type="common">Desulfovibrio vulgaris</name>
    <dbReference type="NCBI Taxonomy" id="391774"/>
    <lineage>
        <taxon>Bacteria</taxon>
        <taxon>Pseudomonadati</taxon>
        <taxon>Thermodesulfobacteriota</taxon>
        <taxon>Desulfovibrionia</taxon>
        <taxon>Desulfovibrionales</taxon>
        <taxon>Desulfovibrionaceae</taxon>
        <taxon>Nitratidesulfovibrio</taxon>
    </lineage>
</organism>
<feature type="domain" description="HTH OST-type" evidence="1">
    <location>
        <begin position="159"/>
        <end position="238"/>
    </location>
</feature>
<dbReference type="RefSeq" id="WP_010937402.1">
    <property type="nucleotide sequence ID" value="NC_008751.1"/>
</dbReference>
<protein>
    <recommendedName>
        <fullName evidence="1">HTH OST-type domain-containing protein</fullName>
    </recommendedName>
</protein>
<name>A0A0H3AB61_NITV4</name>
<dbReference type="Pfam" id="PF01936">
    <property type="entry name" value="NYN"/>
    <property type="match status" value="1"/>
</dbReference>
<evidence type="ECO:0000313" key="2">
    <source>
        <dbReference type="EMBL" id="ABM29882.1"/>
    </source>
</evidence>
<dbReference type="AlphaFoldDB" id="A0A0H3AB61"/>
<dbReference type="GO" id="GO:0004540">
    <property type="term" value="F:RNA nuclease activity"/>
    <property type="evidence" value="ECO:0007669"/>
    <property type="project" value="InterPro"/>
</dbReference>
<dbReference type="HOGENOM" id="CLU_034061_0_0_7"/>
<dbReference type="InterPro" id="IPR021139">
    <property type="entry name" value="NYN"/>
</dbReference>
<dbReference type="Pfam" id="PF12872">
    <property type="entry name" value="OST-HTH"/>
    <property type="match status" value="1"/>
</dbReference>
<dbReference type="PANTHER" id="PTHR35811:SF1">
    <property type="entry name" value="HTH OST-TYPE DOMAIN-CONTAINING PROTEIN"/>
    <property type="match status" value="1"/>
</dbReference>
<evidence type="ECO:0000259" key="1">
    <source>
        <dbReference type="PROSITE" id="PS51644"/>
    </source>
</evidence>
<dbReference type="EMBL" id="CP000527">
    <property type="protein sequence ID" value="ABM29882.1"/>
    <property type="molecule type" value="Genomic_DNA"/>
</dbReference>
<dbReference type="Proteomes" id="UP000009173">
    <property type="component" value="Chromosome"/>
</dbReference>
<dbReference type="Gene3D" id="3.30.420.610">
    <property type="entry name" value="LOTUS domain-like"/>
    <property type="match status" value="1"/>
</dbReference>
<dbReference type="KEGG" id="dvl:Dvul_2871"/>
<evidence type="ECO:0000313" key="3">
    <source>
        <dbReference type="Proteomes" id="UP000009173"/>
    </source>
</evidence>
<sequence>MRLAVLIDADNAKADAISDLLAEVSKFGVATVKRAYGDWTTTNLQGWKKQLHKYAIQPMQQFSYTRGKNSTDASMIIDGMDLLYTGNFDGFCIVSSDCDFTRLATRFREAGLSVYGFGEKKTPEPFVAACDRFIFTEILGKGETQEKPAATGKADESAASKELLKLLRKAVAAVSGEDGWASLSNLGSHISKIRPSFDSRNYGYSKLSTLVKNLDIFETRMVPSADKLHTDVFLRLKDGK</sequence>
<reference evidence="3" key="1">
    <citation type="journal article" date="2009" name="Environ. Microbiol.">
        <title>Contribution of mobile genetic elements to Desulfovibrio vulgaris genome plasticity.</title>
        <authorList>
            <person name="Walker C.B."/>
            <person name="Stolyar S."/>
            <person name="Chivian D."/>
            <person name="Pinel N."/>
            <person name="Gabster J.A."/>
            <person name="Dehal P.S."/>
            <person name="He Z."/>
            <person name="Yang Z.K."/>
            <person name="Yen H.C."/>
            <person name="Zhou J."/>
            <person name="Wall J.D."/>
            <person name="Hazen T.C."/>
            <person name="Arkin A.P."/>
            <person name="Stahl D.A."/>
        </authorList>
    </citation>
    <scope>NUCLEOTIDE SEQUENCE [LARGE SCALE GENOMIC DNA]</scope>
    <source>
        <strain evidence="3">DP4</strain>
    </source>
</reference>
<dbReference type="CDD" id="cd11297">
    <property type="entry name" value="PIN_LabA-like_N_1"/>
    <property type="match status" value="1"/>
</dbReference>
<dbReference type="CDD" id="cd10146">
    <property type="entry name" value="LabA_like_C"/>
    <property type="match status" value="1"/>
</dbReference>